<dbReference type="RefSeq" id="WP_039651044.1">
    <property type="nucleotide sequence ID" value="NZ_CP007770.1"/>
</dbReference>
<organism evidence="5 6">
    <name type="scientific">Campylobacter insulaenigrae NCTC 12927</name>
    <dbReference type="NCBI Taxonomy" id="1031564"/>
    <lineage>
        <taxon>Bacteria</taxon>
        <taxon>Pseudomonadati</taxon>
        <taxon>Campylobacterota</taxon>
        <taxon>Epsilonproteobacteria</taxon>
        <taxon>Campylobacterales</taxon>
        <taxon>Campylobacteraceae</taxon>
        <taxon>Campylobacter</taxon>
    </lineage>
</organism>
<dbReference type="SUPFAM" id="SSF53850">
    <property type="entry name" value="Periplasmic binding protein-like II"/>
    <property type="match status" value="1"/>
</dbReference>
<dbReference type="GeneID" id="74432175"/>
<evidence type="ECO:0000259" key="4">
    <source>
        <dbReference type="Pfam" id="PF00496"/>
    </source>
</evidence>
<dbReference type="GO" id="GO:0030288">
    <property type="term" value="C:outer membrane-bounded periplasmic space"/>
    <property type="evidence" value="ECO:0007669"/>
    <property type="project" value="UniProtKB-ARBA"/>
</dbReference>
<dbReference type="EMBL" id="CP007770">
    <property type="protein sequence ID" value="AJC88350.1"/>
    <property type="molecule type" value="Genomic_DNA"/>
</dbReference>
<dbReference type="InterPro" id="IPR000914">
    <property type="entry name" value="SBP_5_dom"/>
</dbReference>
<feature type="domain" description="Solute-binding protein family 5" evidence="4">
    <location>
        <begin position="62"/>
        <end position="419"/>
    </location>
</feature>
<dbReference type="PANTHER" id="PTHR30290:SF9">
    <property type="entry name" value="OLIGOPEPTIDE-BINDING PROTEIN APPA"/>
    <property type="match status" value="1"/>
</dbReference>
<dbReference type="STRING" id="1031564.CINS_1394"/>
<dbReference type="AlphaFoldDB" id="A0A0A8H3V7"/>
<dbReference type="GO" id="GO:0043190">
    <property type="term" value="C:ATP-binding cassette (ABC) transporter complex"/>
    <property type="evidence" value="ECO:0007669"/>
    <property type="project" value="InterPro"/>
</dbReference>
<name>A0A0A8H3V7_9BACT</name>
<sequence>MLKFVLMFFCVSNLFAITPKDTIVIAVENEPERINPLFSEDHDVAIGLVFSGLTRFDENMSLAPDLATSWKVSKDGLVYEFSLRDDVLWHDGVKFGAKDVEFSINALKDEKLNSPSKVNFDAVKEVKIIDDYHIRITLSNPFPAFLDALSVGVLPHHLLEKENLNTTDFNQHPIGTGSYKLKQWKQGQYMILEANEKYYLTKVKTPKLILKNIKDPSISAIELKNGSIDVALVDFSLASNFQNDKSFKVLVEPSADYRALMFNLNNEFLKDIKVRIALNYAIDKNAIVESLLHSFGKVANHPLEKSWANPNKFATYKYDIKKANELLKQAGFVKNKNGILEKDGKEFSFEMYAMSEDPLRVALVNILQSEFLKLGIKAKAIAKPSGSFDYTKEDSFLVGWGSPYDPDFHTFRVFASSQDSTLNSSGWNFGHYKNSKVDESLKLARNSLDSKERKRYYGDFIQALYDDPAFLFIAYIDYPLVFANNIEGIKSHVLGHHGVGFTWNAYEWIKN</sequence>
<dbReference type="PIRSF" id="PIRSF002741">
    <property type="entry name" value="MppA"/>
    <property type="match status" value="1"/>
</dbReference>
<gene>
    <name evidence="5" type="primary">nikZ</name>
    <name evidence="5" type="ORF">CINS_1394</name>
</gene>
<dbReference type="Gene3D" id="3.90.76.10">
    <property type="entry name" value="Dipeptide-binding Protein, Domain 1"/>
    <property type="match status" value="1"/>
</dbReference>
<comment type="similarity">
    <text evidence="1">Belongs to the bacterial solute-binding protein 5 family.</text>
</comment>
<dbReference type="PANTHER" id="PTHR30290">
    <property type="entry name" value="PERIPLASMIC BINDING COMPONENT OF ABC TRANSPORTER"/>
    <property type="match status" value="1"/>
</dbReference>
<reference evidence="5 6" key="1">
    <citation type="journal article" date="2014" name="Genome Biol. Evol.">
        <title>Comparative Genomics of the Campylobacter lari Group.</title>
        <authorList>
            <person name="Miller W.G."/>
            <person name="Yee E."/>
            <person name="Chapman M.H."/>
            <person name="Smith T.P."/>
            <person name="Bono J.L."/>
            <person name="Huynh S."/>
            <person name="Parker C.T."/>
            <person name="Vandamme P."/>
            <person name="Luong K."/>
            <person name="Korlach J."/>
        </authorList>
    </citation>
    <scope>NUCLEOTIDE SEQUENCE [LARGE SCALE GENOMIC DNA]</scope>
    <source>
        <strain evidence="5 6">NCTC 12927</strain>
    </source>
</reference>
<dbReference type="Gene3D" id="3.10.105.10">
    <property type="entry name" value="Dipeptide-binding Protein, Domain 3"/>
    <property type="match status" value="1"/>
</dbReference>
<dbReference type="InterPro" id="IPR039424">
    <property type="entry name" value="SBP_5"/>
</dbReference>
<dbReference type="InterPro" id="IPR030678">
    <property type="entry name" value="Peptide/Ni-bd"/>
</dbReference>
<dbReference type="GO" id="GO:0015833">
    <property type="term" value="P:peptide transport"/>
    <property type="evidence" value="ECO:0007669"/>
    <property type="project" value="TreeGrafter"/>
</dbReference>
<accession>A0A0A8H3V7</accession>
<keyword evidence="3" id="KW-0732">Signal</keyword>
<dbReference type="GO" id="GO:1904680">
    <property type="term" value="F:peptide transmembrane transporter activity"/>
    <property type="evidence" value="ECO:0007669"/>
    <property type="project" value="TreeGrafter"/>
</dbReference>
<dbReference type="Proteomes" id="UP000031163">
    <property type="component" value="Chromosome"/>
</dbReference>
<evidence type="ECO:0000256" key="3">
    <source>
        <dbReference type="ARBA" id="ARBA00022729"/>
    </source>
</evidence>
<dbReference type="Gene3D" id="3.40.190.10">
    <property type="entry name" value="Periplasmic binding protein-like II"/>
    <property type="match status" value="1"/>
</dbReference>
<evidence type="ECO:0000313" key="6">
    <source>
        <dbReference type="Proteomes" id="UP000031163"/>
    </source>
</evidence>
<dbReference type="HOGENOM" id="CLU_017028_8_5_7"/>
<protein>
    <submittedName>
        <fullName evidence="5">Nickel ABC transporter, periplasmic nickel-binding protein</fullName>
    </submittedName>
</protein>
<proteinExistence type="inferred from homology"/>
<dbReference type="KEGG" id="cis:CINS_1394"/>
<evidence type="ECO:0000256" key="2">
    <source>
        <dbReference type="ARBA" id="ARBA00022448"/>
    </source>
</evidence>
<dbReference type="CDD" id="cd08518">
    <property type="entry name" value="PBP2_NikA_DppA_OppA_like_19"/>
    <property type="match status" value="1"/>
</dbReference>
<evidence type="ECO:0000256" key="1">
    <source>
        <dbReference type="ARBA" id="ARBA00005695"/>
    </source>
</evidence>
<keyword evidence="2" id="KW-0813">Transport</keyword>
<dbReference type="Pfam" id="PF00496">
    <property type="entry name" value="SBP_bac_5"/>
    <property type="match status" value="1"/>
</dbReference>
<evidence type="ECO:0000313" key="5">
    <source>
        <dbReference type="EMBL" id="AJC88350.1"/>
    </source>
</evidence>